<evidence type="ECO:0000256" key="1">
    <source>
        <dbReference type="ARBA" id="ARBA00004610"/>
    </source>
</evidence>
<dbReference type="PANTHER" id="PTHR11893:SF36">
    <property type="entry name" value="INNEXIN-5"/>
    <property type="match status" value="1"/>
</dbReference>
<proteinExistence type="inferred from homology"/>
<comment type="function">
    <text evidence="12">Structural component of the gap junctions.</text>
</comment>
<keyword evidence="4" id="KW-1003">Cell membrane</keyword>
<dbReference type="Proteomes" id="UP000887540">
    <property type="component" value="Unplaced"/>
</dbReference>
<accession>A0A914CVZ8</accession>
<dbReference type="GO" id="GO:0034220">
    <property type="term" value="P:monoatomic ion transmembrane transport"/>
    <property type="evidence" value="ECO:0007669"/>
    <property type="project" value="UniProtKB-KW"/>
</dbReference>
<evidence type="ECO:0000256" key="10">
    <source>
        <dbReference type="ARBA" id="ARBA00023136"/>
    </source>
</evidence>
<evidence type="ECO:0000313" key="14">
    <source>
        <dbReference type="WBParaSite" id="ACRNAN_scaffold15348.g16236.t1"/>
    </source>
</evidence>
<evidence type="ECO:0000256" key="6">
    <source>
        <dbReference type="ARBA" id="ARBA00022868"/>
    </source>
</evidence>
<comment type="subcellular location">
    <subcellularLocation>
        <location evidence="1">Cell junction</location>
        <location evidence="1">Gap junction</location>
    </subcellularLocation>
    <subcellularLocation>
        <location evidence="2 12">Cell membrane</location>
        <topology evidence="2 12">Multi-pass membrane protein</topology>
    </subcellularLocation>
</comment>
<evidence type="ECO:0000256" key="11">
    <source>
        <dbReference type="ARBA" id="ARBA00023303"/>
    </source>
</evidence>
<gene>
    <name evidence="12" type="primary">inx</name>
</gene>
<evidence type="ECO:0000256" key="12">
    <source>
        <dbReference type="RuleBase" id="RU010713"/>
    </source>
</evidence>
<evidence type="ECO:0000256" key="8">
    <source>
        <dbReference type="ARBA" id="ARBA00022989"/>
    </source>
</evidence>
<keyword evidence="11 12" id="KW-0407">Ion channel</keyword>
<sequence length="185" mass="21863">MKILFVVSILIQFGVIHYFVAASETFWGFSIIDDLMNGRDWRINGYFPRVTFCDLSTRDIGQNRPHTVQCVLMINMFIEKIYIFLWFWFFAFFIITLLNLIFWTYRCFSRRSRLVMVEDALALHDTRAPKHQMNSFIDDYLKLDGVVMLRLIDSNAGYVHMADILKRLWNSHNKIENTVSTPASV</sequence>
<comment type="similarity">
    <text evidence="12">Belongs to the pannexin family.</text>
</comment>
<evidence type="ECO:0000256" key="7">
    <source>
        <dbReference type="ARBA" id="ARBA00022949"/>
    </source>
</evidence>
<evidence type="ECO:0000256" key="4">
    <source>
        <dbReference type="ARBA" id="ARBA00022475"/>
    </source>
</evidence>
<keyword evidence="8 12" id="KW-1133">Transmembrane helix</keyword>
<keyword evidence="10 12" id="KW-0472">Membrane</keyword>
<dbReference type="PROSITE" id="PS51013">
    <property type="entry name" value="PANNEXIN"/>
    <property type="match status" value="1"/>
</dbReference>
<keyword evidence="13" id="KW-1185">Reference proteome</keyword>
<dbReference type="InterPro" id="IPR000990">
    <property type="entry name" value="Innexin"/>
</dbReference>
<evidence type="ECO:0000256" key="3">
    <source>
        <dbReference type="ARBA" id="ARBA00022448"/>
    </source>
</evidence>
<evidence type="ECO:0000256" key="5">
    <source>
        <dbReference type="ARBA" id="ARBA00022692"/>
    </source>
</evidence>
<dbReference type="GO" id="GO:0005921">
    <property type="term" value="C:gap junction"/>
    <property type="evidence" value="ECO:0007669"/>
    <property type="project" value="UniProtKB-SubCell"/>
</dbReference>
<protein>
    <recommendedName>
        <fullName evidence="12">Innexin</fullName>
    </recommendedName>
</protein>
<dbReference type="AlphaFoldDB" id="A0A914CVZ8"/>
<evidence type="ECO:0000256" key="2">
    <source>
        <dbReference type="ARBA" id="ARBA00004651"/>
    </source>
</evidence>
<feature type="transmembrane region" description="Helical" evidence="12">
    <location>
        <begin position="81"/>
        <end position="103"/>
    </location>
</feature>
<comment type="caution">
    <text evidence="12">Lacks conserved residue(s) required for the propagation of feature annotation.</text>
</comment>
<keyword evidence="5 12" id="KW-0812">Transmembrane</keyword>
<dbReference type="WBParaSite" id="ACRNAN_scaffold15348.g16236.t1">
    <property type="protein sequence ID" value="ACRNAN_scaffold15348.g16236.t1"/>
    <property type="gene ID" value="ACRNAN_scaffold15348.g16236"/>
</dbReference>
<dbReference type="Pfam" id="PF00876">
    <property type="entry name" value="Innexin"/>
    <property type="match status" value="1"/>
</dbReference>
<evidence type="ECO:0000313" key="13">
    <source>
        <dbReference type="Proteomes" id="UP000887540"/>
    </source>
</evidence>
<dbReference type="GO" id="GO:0005886">
    <property type="term" value="C:plasma membrane"/>
    <property type="evidence" value="ECO:0007669"/>
    <property type="project" value="UniProtKB-SubCell"/>
</dbReference>
<name>A0A914CVZ8_9BILA</name>
<organism evidence="13 14">
    <name type="scientific">Acrobeloides nanus</name>
    <dbReference type="NCBI Taxonomy" id="290746"/>
    <lineage>
        <taxon>Eukaryota</taxon>
        <taxon>Metazoa</taxon>
        <taxon>Ecdysozoa</taxon>
        <taxon>Nematoda</taxon>
        <taxon>Chromadorea</taxon>
        <taxon>Rhabditida</taxon>
        <taxon>Tylenchina</taxon>
        <taxon>Cephalobomorpha</taxon>
        <taxon>Cephaloboidea</taxon>
        <taxon>Cephalobidae</taxon>
        <taxon>Acrobeloides</taxon>
    </lineage>
</organism>
<dbReference type="PRINTS" id="PR01262">
    <property type="entry name" value="INNEXIN"/>
</dbReference>
<dbReference type="GO" id="GO:0005243">
    <property type="term" value="F:gap junction channel activity"/>
    <property type="evidence" value="ECO:0007669"/>
    <property type="project" value="TreeGrafter"/>
</dbReference>
<keyword evidence="3 12" id="KW-0813">Transport</keyword>
<reference evidence="14" key="1">
    <citation type="submission" date="2022-11" db="UniProtKB">
        <authorList>
            <consortium name="WormBaseParasite"/>
        </authorList>
    </citation>
    <scope>IDENTIFICATION</scope>
</reference>
<keyword evidence="9 12" id="KW-0406">Ion transport</keyword>
<keyword evidence="6" id="KW-0303">Gap junction</keyword>
<dbReference type="PANTHER" id="PTHR11893">
    <property type="entry name" value="INNEXIN"/>
    <property type="match status" value="1"/>
</dbReference>
<keyword evidence="7" id="KW-0965">Cell junction</keyword>
<evidence type="ECO:0000256" key="9">
    <source>
        <dbReference type="ARBA" id="ARBA00023065"/>
    </source>
</evidence>